<protein>
    <recommendedName>
        <fullName evidence="3">Tat (Twin-arginine translocation) pathway signal sequence</fullName>
    </recommendedName>
</protein>
<keyword evidence="2" id="KW-1185">Reference proteome</keyword>
<dbReference type="Proteomes" id="UP001596395">
    <property type="component" value="Unassembled WGS sequence"/>
</dbReference>
<comment type="caution">
    <text evidence="1">The sequence shown here is derived from an EMBL/GenBank/DDBJ whole genome shotgun (WGS) entry which is preliminary data.</text>
</comment>
<accession>A0ABD5V701</accession>
<reference evidence="1 2" key="1">
    <citation type="journal article" date="2019" name="Int. J. Syst. Evol. Microbiol.">
        <title>The Global Catalogue of Microorganisms (GCM) 10K type strain sequencing project: providing services to taxonomists for standard genome sequencing and annotation.</title>
        <authorList>
            <consortium name="The Broad Institute Genomics Platform"/>
            <consortium name="The Broad Institute Genome Sequencing Center for Infectious Disease"/>
            <person name="Wu L."/>
            <person name="Ma J."/>
        </authorList>
    </citation>
    <scope>NUCLEOTIDE SEQUENCE [LARGE SCALE GENOMIC DNA]</scope>
    <source>
        <strain evidence="1 2">GX26</strain>
    </source>
</reference>
<evidence type="ECO:0000313" key="2">
    <source>
        <dbReference type="Proteomes" id="UP001596395"/>
    </source>
</evidence>
<dbReference type="RefSeq" id="WP_336348362.1">
    <property type="nucleotide sequence ID" value="NZ_JAZAQL010000001.1"/>
</dbReference>
<dbReference type="AlphaFoldDB" id="A0ABD5V701"/>
<dbReference type="PROSITE" id="PS51318">
    <property type="entry name" value="TAT"/>
    <property type="match status" value="1"/>
</dbReference>
<dbReference type="EMBL" id="JBHSXN010000001">
    <property type="protein sequence ID" value="MFC6951325.1"/>
    <property type="molecule type" value="Genomic_DNA"/>
</dbReference>
<dbReference type="PROSITE" id="PS51257">
    <property type="entry name" value="PROKAR_LIPOPROTEIN"/>
    <property type="match status" value="1"/>
</dbReference>
<sequence length="159" mass="16080">MPSRRSALALVSGALAGAVAGCTGSLGESTATATTAGGSVPGGNPPPWLREDAVADVVVSVGERGLTEESPVRGTVRVGDVSRQVELATGEYWLSADLVADGETPTVALELDSGASETVEWFESMGTDGVVLFSVVADGIRVTRHGPGTGETRTPEPDA</sequence>
<proteinExistence type="predicted"/>
<evidence type="ECO:0000313" key="1">
    <source>
        <dbReference type="EMBL" id="MFC6951325.1"/>
    </source>
</evidence>
<organism evidence="1 2">
    <name type="scientific">Halorubellus litoreus</name>
    <dbReference type="NCBI Taxonomy" id="755308"/>
    <lineage>
        <taxon>Archaea</taxon>
        <taxon>Methanobacteriati</taxon>
        <taxon>Methanobacteriota</taxon>
        <taxon>Stenosarchaea group</taxon>
        <taxon>Halobacteria</taxon>
        <taxon>Halobacteriales</taxon>
        <taxon>Halorubellaceae</taxon>
        <taxon>Halorubellus</taxon>
    </lineage>
</organism>
<gene>
    <name evidence="1" type="ORF">ACFQGB_00485</name>
</gene>
<name>A0ABD5V701_9EURY</name>
<dbReference type="InterPro" id="IPR006311">
    <property type="entry name" value="TAT_signal"/>
</dbReference>
<evidence type="ECO:0008006" key="3">
    <source>
        <dbReference type="Google" id="ProtNLM"/>
    </source>
</evidence>